<sequence length="476" mass="50715">MPVHRRILTAGLMAAAVTVLLPTMSGAGPLGSSPTGSLSTGSSAGGSSDGGCDRSFAPGAALDTPGQLAFERTVEEVAAHPLVRAAKADVAAMYRADPQGTTRAGQATLEEAVDSIARAGAQTVVTDDPSHPRFSWMVTAPHCWHGFEVHRSGYGIDNPDNVYRHTAVDGQSSFVIHGRMPERRPAQLSFVLYGQLPGTGAVTKEGAPVLGSLTSDRMQIDPDGSFTITVDSEPADGRPNHIRTTAAARLLIARDSLNNWAEEQPSRLEIERTAGPTAHASRTPEQLAKQTADLLRTIGRYWLDWDNTFIYSKAANDIQAPAVRGSGFGFATSGHFALGPDQALVVTLDPVGARYLGFQLTDPWGVAREYVDRPGSLNQAQARPNPDGTITYVISAGDPGVWNWLDTNGIDGGMYAIRWQSAPADVELSRTVRSARLVDLADLDAALPAETTRVTPAQRVTQLEERAAAYTERLLG</sequence>
<name>A0A3S5Y1V0_RHOH1</name>
<feature type="region of interest" description="Disordered" evidence="1">
    <location>
        <begin position="30"/>
        <end position="58"/>
    </location>
</feature>
<reference evidence="3" key="1">
    <citation type="journal article" date="2010" name="PLoS Genet.">
        <title>The genome of a pathogenic rhodococcus: cooptive virulence underpinned by key gene acquisitions.</title>
        <authorList>
            <person name="Letek M."/>
            <person name="Gonzalez P."/>
            <person name="Macarthur I."/>
            <person name="Rodriguez H."/>
            <person name="Freeman T.C."/>
            <person name="Valero-Rello A."/>
            <person name="Blanco M."/>
            <person name="Buckley T."/>
            <person name="Cherevach I."/>
            <person name="Fahey R."/>
            <person name="Hapeshi A."/>
            <person name="Holdstock J."/>
            <person name="Leadon D."/>
            <person name="Navas J."/>
            <person name="Ocampo A."/>
            <person name="Quail M.A."/>
            <person name="Sanders M."/>
            <person name="Scortti M.M."/>
            <person name="Prescott J.F."/>
            <person name="Fogarty U."/>
            <person name="Meijer W.G."/>
            <person name="Parkhill J."/>
            <person name="Bentley S.D."/>
            <person name="Vazquez-Boland J.A."/>
        </authorList>
    </citation>
    <scope>NUCLEOTIDE SEQUENCE [LARGE SCALE GENOMIC DNA]</scope>
    <source>
        <strain evidence="3 4">103S</strain>
    </source>
</reference>
<evidence type="ECO:0000313" key="4">
    <source>
        <dbReference type="Proteomes" id="UP000006892"/>
    </source>
</evidence>
<evidence type="ECO:0000256" key="2">
    <source>
        <dbReference type="SAM" id="SignalP"/>
    </source>
</evidence>
<dbReference type="RefSeq" id="WP_013414647.1">
    <property type="nucleotide sequence ID" value="NC_014659.1"/>
</dbReference>
<dbReference type="KEGG" id="req:REQ_03800"/>
<accession>A0A3S5Y1V0</accession>
<evidence type="ECO:0000256" key="1">
    <source>
        <dbReference type="SAM" id="MobiDB-lite"/>
    </source>
</evidence>
<dbReference type="AlphaFoldDB" id="A0A3S5Y1V0"/>
<feature type="chain" id="PRO_5018601554" evidence="2">
    <location>
        <begin position="28"/>
        <end position="476"/>
    </location>
</feature>
<dbReference type="GeneID" id="57575898"/>
<keyword evidence="2" id="KW-0732">Signal</keyword>
<evidence type="ECO:0000313" key="3">
    <source>
        <dbReference type="EMBL" id="CBH46518.1"/>
    </source>
</evidence>
<gene>
    <name evidence="3" type="ordered locus">REQ_03800</name>
</gene>
<feature type="compositionally biased region" description="Low complexity" evidence="1">
    <location>
        <begin position="30"/>
        <end position="42"/>
    </location>
</feature>
<proteinExistence type="predicted"/>
<dbReference type="Proteomes" id="UP001154400">
    <property type="component" value="Chromosome"/>
</dbReference>
<protein>
    <submittedName>
        <fullName evidence="3">Secreted protein</fullName>
    </submittedName>
</protein>
<organism evidence="3">
    <name type="scientific">Rhodococcus hoagii (strain 103S)</name>
    <name type="common">Rhodococcus equi</name>
    <dbReference type="NCBI Taxonomy" id="685727"/>
    <lineage>
        <taxon>Bacteria</taxon>
        <taxon>Bacillati</taxon>
        <taxon>Actinomycetota</taxon>
        <taxon>Actinomycetes</taxon>
        <taxon>Mycobacteriales</taxon>
        <taxon>Nocardiaceae</taxon>
        <taxon>Prescottella</taxon>
    </lineage>
</organism>
<feature type="signal peptide" evidence="2">
    <location>
        <begin position="1"/>
        <end position="27"/>
    </location>
</feature>
<dbReference type="EMBL" id="FN563149">
    <property type="protein sequence ID" value="CBH46518.1"/>
    <property type="molecule type" value="Genomic_DNA"/>
</dbReference>